<accession>A0ACB9GBV7</accession>
<protein>
    <submittedName>
        <fullName evidence="1">Uncharacterized protein</fullName>
    </submittedName>
</protein>
<reference evidence="2" key="1">
    <citation type="journal article" date="2022" name="Mol. Ecol. Resour.">
        <title>The genomes of chicory, endive, great burdock and yacon provide insights into Asteraceae palaeo-polyploidization history and plant inulin production.</title>
        <authorList>
            <person name="Fan W."/>
            <person name="Wang S."/>
            <person name="Wang H."/>
            <person name="Wang A."/>
            <person name="Jiang F."/>
            <person name="Liu H."/>
            <person name="Zhao H."/>
            <person name="Xu D."/>
            <person name="Zhang Y."/>
        </authorList>
    </citation>
    <scope>NUCLEOTIDE SEQUENCE [LARGE SCALE GENOMIC DNA]</scope>
    <source>
        <strain evidence="2">cv. Punajuju</strain>
    </source>
</reference>
<keyword evidence="2" id="KW-1185">Reference proteome</keyword>
<sequence length="236" mass="25742">MGGEVATGGLISSILQNKNATKLLHHILFINYTLIYLTLNCFTSSHTAAITAYSSPSLTIDLRSLPTIADCRPHPAADAGHYISPPMSATSLSLWMSHISPTLAVPITGASLFHISPPTPATSQTPPATAGQPRDASTSAQTEATDPSRRSLKTTRSSACQIHWILSRKAPDSLDTANRTIGLDLFETDFIFQILAAHPRSDLCKISFSWNRWLMFATFLSLVPDFLLRMITEFDQ</sequence>
<evidence type="ECO:0000313" key="2">
    <source>
        <dbReference type="Proteomes" id="UP001055811"/>
    </source>
</evidence>
<name>A0ACB9GBV7_CICIN</name>
<comment type="caution">
    <text evidence="1">The sequence shown here is derived from an EMBL/GenBank/DDBJ whole genome shotgun (WGS) entry which is preliminary data.</text>
</comment>
<dbReference type="EMBL" id="CM042010">
    <property type="protein sequence ID" value="KAI3780989.1"/>
    <property type="molecule type" value="Genomic_DNA"/>
</dbReference>
<proteinExistence type="predicted"/>
<reference evidence="1 2" key="2">
    <citation type="journal article" date="2022" name="Mol. Ecol. Resour.">
        <title>The genomes of chicory, endive, great burdock and yacon provide insights into Asteraceae paleo-polyploidization history and plant inulin production.</title>
        <authorList>
            <person name="Fan W."/>
            <person name="Wang S."/>
            <person name="Wang H."/>
            <person name="Wang A."/>
            <person name="Jiang F."/>
            <person name="Liu H."/>
            <person name="Zhao H."/>
            <person name="Xu D."/>
            <person name="Zhang Y."/>
        </authorList>
    </citation>
    <scope>NUCLEOTIDE SEQUENCE [LARGE SCALE GENOMIC DNA]</scope>
    <source>
        <strain evidence="2">cv. Punajuju</strain>
        <tissue evidence="1">Leaves</tissue>
    </source>
</reference>
<organism evidence="1 2">
    <name type="scientific">Cichorium intybus</name>
    <name type="common">Chicory</name>
    <dbReference type="NCBI Taxonomy" id="13427"/>
    <lineage>
        <taxon>Eukaryota</taxon>
        <taxon>Viridiplantae</taxon>
        <taxon>Streptophyta</taxon>
        <taxon>Embryophyta</taxon>
        <taxon>Tracheophyta</taxon>
        <taxon>Spermatophyta</taxon>
        <taxon>Magnoliopsida</taxon>
        <taxon>eudicotyledons</taxon>
        <taxon>Gunneridae</taxon>
        <taxon>Pentapetalae</taxon>
        <taxon>asterids</taxon>
        <taxon>campanulids</taxon>
        <taxon>Asterales</taxon>
        <taxon>Asteraceae</taxon>
        <taxon>Cichorioideae</taxon>
        <taxon>Cichorieae</taxon>
        <taxon>Cichoriinae</taxon>
        <taxon>Cichorium</taxon>
    </lineage>
</organism>
<evidence type="ECO:0000313" key="1">
    <source>
        <dbReference type="EMBL" id="KAI3780989.1"/>
    </source>
</evidence>
<gene>
    <name evidence="1" type="ORF">L2E82_10985</name>
</gene>
<dbReference type="Proteomes" id="UP001055811">
    <property type="component" value="Linkage Group LG02"/>
</dbReference>